<feature type="compositionally biased region" description="Polar residues" evidence="1">
    <location>
        <begin position="127"/>
        <end position="152"/>
    </location>
</feature>
<evidence type="ECO:0000313" key="3">
    <source>
        <dbReference type="Proteomes" id="UP000297527"/>
    </source>
</evidence>
<gene>
    <name evidence="2" type="ORF">BCON_0083g00390</name>
</gene>
<accession>A0A4Z1I3W5</accession>
<keyword evidence="3" id="KW-1185">Reference proteome</keyword>
<evidence type="ECO:0000313" key="2">
    <source>
        <dbReference type="EMBL" id="TGO56046.1"/>
    </source>
</evidence>
<dbReference type="OrthoDB" id="10322998at2759"/>
<dbReference type="AlphaFoldDB" id="A0A4Z1I3W5"/>
<comment type="caution">
    <text evidence="2">The sequence shown here is derived from an EMBL/GenBank/DDBJ whole genome shotgun (WGS) entry which is preliminary data.</text>
</comment>
<protein>
    <submittedName>
        <fullName evidence="2">Uncharacterized protein</fullName>
    </submittedName>
</protein>
<reference evidence="2 3" key="1">
    <citation type="submission" date="2017-12" db="EMBL/GenBank/DDBJ databases">
        <title>Comparative genomics of Botrytis spp.</title>
        <authorList>
            <person name="Valero-Jimenez C.A."/>
            <person name="Tapia P."/>
            <person name="Veloso J."/>
            <person name="Silva-Moreno E."/>
            <person name="Staats M."/>
            <person name="Valdes J.H."/>
            <person name="Van Kan J.A.L."/>
        </authorList>
    </citation>
    <scope>NUCLEOTIDE SEQUENCE [LARGE SCALE GENOMIC DNA]</scope>
    <source>
        <strain evidence="2 3">MUCL11595</strain>
    </source>
</reference>
<dbReference type="EMBL" id="PQXN01000083">
    <property type="protein sequence ID" value="TGO56046.1"/>
    <property type="molecule type" value="Genomic_DNA"/>
</dbReference>
<name>A0A4Z1I3W5_9HELO</name>
<proteinExistence type="predicted"/>
<evidence type="ECO:0000256" key="1">
    <source>
        <dbReference type="SAM" id="MobiDB-lite"/>
    </source>
</evidence>
<dbReference type="Proteomes" id="UP000297527">
    <property type="component" value="Unassembled WGS sequence"/>
</dbReference>
<feature type="region of interest" description="Disordered" evidence="1">
    <location>
        <begin position="127"/>
        <end position="165"/>
    </location>
</feature>
<organism evidence="2 3">
    <name type="scientific">Botryotinia convoluta</name>
    <dbReference type="NCBI Taxonomy" id="54673"/>
    <lineage>
        <taxon>Eukaryota</taxon>
        <taxon>Fungi</taxon>
        <taxon>Dikarya</taxon>
        <taxon>Ascomycota</taxon>
        <taxon>Pezizomycotina</taxon>
        <taxon>Leotiomycetes</taxon>
        <taxon>Helotiales</taxon>
        <taxon>Sclerotiniaceae</taxon>
        <taxon>Botryotinia</taxon>
    </lineage>
</organism>
<sequence length="165" mass="18658">MEKVLGTLNSHSTIEQIVDKYLSVSLYDIDDEGYQCDEQGVTDLESSELLPKGEPSRATNRGYFCALLQLVQKQPQLYEKQINNCDTTSDIDNQFVILIEKEKRQMEEKRLCDILNPELLNGYLFPQSSSSPNQAQGDHMTVSRSIKDNPNQARGGGWIGMKPGW</sequence>